<organism evidence="3">
    <name type="scientific">Beta vulgaris</name>
    <name type="common">Sugar beet</name>
    <dbReference type="NCBI Taxonomy" id="161934"/>
    <lineage>
        <taxon>Eukaryota</taxon>
        <taxon>Viridiplantae</taxon>
        <taxon>Streptophyta</taxon>
        <taxon>Embryophyta</taxon>
        <taxon>Tracheophyta</taxon>
        <taxon>Spermatophyta</taxon>
        <taxon>Magnoliopsida</taxon>
        <taxon>eudicotyledons</taxon>
        <taxon>Gunneridae</taxon>
        <taxon>Pentapetalae</taxon>
        <taxon>Caryophyllales</taxon>
        <taxon>Chenopodiaceae</taxon>
        <taxon>Betoideae</taxon>
        <taxon>Beta</taxon>
    </lineage>
</organism>
<accession>Q1ZY15</accession>
<evidence type="ECO:0000259" key="2">
    <source>
        <dbReference type="Pfam" id="PF14303"/>
    </source>
</evidence>
<dbReference type="AlphaFoldDB" id="Q1ZY15"/>
<feature type="compositionally biased region" description="Basic and acidic residues" evidence="1">
    <location>
        <begin position="290"/>
        <end position="300"/>
    </location>
</feature>
<dbReference type="Pfam" id="PF14303">
    <property type="entry name" value="NAM-associated"/>
    <property type="match status" value="1"/>
</dbReference>
<feature type="domain" description="No apical meristem-associated C-terminal" evidence="2">
    <location>
        <begin position="266"/>
        <end position="408"/>
    </location>
</feature>
<evidence type="ECO:0000313" key="3">
    <source>
        <dbReference type="EMBL" id="ABD83317.1"/>
    </source>
</evidence>
<sequence length="412" mass="46588">MPRQQNRLISSQNKSNYRQPSQNQSKYRQPSQINTNQRGENSQNASPQYDNLYHESPSENANLSYRQVDPNYGFSQYGQEDASPYNDVDDDGGEYEEGGDGFGQYHQDDDSDDDDEFVQGTQSFSQLLSGNQSQQPPQRQPVQSQNPPFPATSSSAKRVWDQVEDELLVSAFMNTSLDKVSGTYQKKNIFWGKVWEAFEEGRIANPTETAPRNVDMVKGRWSRLAPRVLRWAAFYDEALARKKSGQNDDDVLREAHALHRRKNGRFILEHAWKLLRKFRKWRSIVIKSMESQRGRPKDPQENVDSPGSGGSGKRTRVDGSDSMPETPTSAEGGEDDPRPYGTKKAKAKLKGVAGQTIECFATFNERLRIHAEGRSVDVEIENRKMEVQARKVAAKEAENSVANQDAESARVS</sequence>
<dbReference type="PANTHER" id="PTHR45023:SF4">
    <property type="entry name" value="GLYCINE-RICH PROTEIN-RELATED"/>
    <property type="match status" value="1"/>
</dbReference>
<feature type="compositionally biased region" description="Polar residues" evidence="1">
    <location>
        <begin position="119"/>
        <end position="130"/>
    </location>
</feature>
<dbReference type="PANTHER" id="PTHR45023">
    <property type="match status" value="1"/>
</dbReference>
<proteinExistence type="predicted"/>
<feature type="compositionally biased region" description="Low complexity" evidence="1">
    <location>
        <begin position="131"/>
        <end position="146"/>
    </location>
</feature>
<feature type="compositionally biased region" description="Polar residues" evidence="1">
    <location>
        <begin position="1"/>
        <end position="49"/>
    </location>
</feature>
<reference evidence="3" key="1">
    <citation type="journal article" date="2006" name="Mol. Genet. Genomics">
        <title>A complete physical map of a wild beet (Beta procumbens) translocation in sugar beet.</title>
        <authorList>
            <person name="Schulte D."/>
            <person name="Cai D."/>
            <person name="Kleine M."/>
            <person name="Fan L."/>
            <person name="Wang S."/>
            <person name="Jung C."/>
        </authorList>
    </citation>
    <scope>NUCLEOTIDE SEQUENCE</scope>
</reference>
<dbReference type="EMBL" id="DQ445140">
    <property type="protein sequence ID" value="ABD83317.1"/>
    <property type="molecule type" value="Genomic_DNA"/>
</dbReference>
<dbReference type="InterPro" id="IPR029466">
    <property type="entry name" value="NAM-associated_C"/>
</dbReference>
<feature type="region of interest" description="Disordered" evidence="1">
    <location>
        <begin position="289"/>
        <end position="352"/>
    </location>
</feature>
<evidence type="ECO:0000256" key="1">
    <source>
        <dbReference type="SAM" id="MobiDB-lite"/>
    </source>
</evidence>
<feature type="region of interest" description="Disordered" evidence="1">
    <location>
        <begin position="1"/>
        <end position="157"/>
    </location>
</feature>
<name>Q1ZY15_BETVU</name>
<feature type="compositionally biased region" description="Acidic residues" evidence="1">
    <location>
        <begin position="87"/>
        <end position="99"/>
    </location>
</feature>
<protein>
    <submittedName>
        <fullName evidence="3">Fgenesh protein 73</fullName>
    </submittedName>
</protein>